<dbReference type="Gene3D" id="3.90.640.10">
    <property type="entry name" value="Actin, Chain A, domain 4"/>
    <property type="match status" value="1"/>
</dbReference>
<reference evidence="3" key="1">
    <citation type="submission" date="2021-12" db="EMBL/GenBank/DDBJ databases">
        <title>Convergent genome expansion in fungi linked to evolution of root-endophyte symbiosis.</title>
        <authorList>
            <consortium name="DOE Joint Genome Institute"/>
            <person name="Ke Y.-H."/>
            <person name="Bonito G."/>
            <person name="Liao H.-L."/>
            <person name="Looney B."/>
            <person name="Rojas-Flechas A."/>
            <person name="Nash J."/>
            <person name="Hameed K."/>
            <person name="Schadt C."/>
            <person name="Martin F."/>
            <person name="Crous P.W."/>
            <person name="Miettinen O."/>
            <person name="Magnuson J.K."/>
            <person name="Labbe J."/>
            <person name="Jacobson D."/>
            <person name="Doktycz M.J."/>
            <person name="Veneault-Fourrey C."/>
            <person name="Kuo A."/>
            <person name="Mondo S."/>
            <person name="Calhoun S."/>
            <person name="Riley R."/>
            <person name="Ohm R."/>
            <person name="LaButti K."/>
            <person name="Andreopoulos B."/>
            <person name="Pangilinan J."/>
            <person name="Nolan M."/>
            <person name="Tritt A."/>
            <person name="Clum A."/>
            <person name="Lipzen A."/>
            <person name="Daum C."/>
            <person name="Barry K."/>
            <person name="Grigoriev I.V."/>
            <person name="Vilgalys R."/>
        </authorList>
    </citation>
    <scope>NUCLEOTIDE SEQUENCE</scope>
    <source>
        <strain evidence="3">PMI_201</strain>
    </source>
</reference>
<evidence type="ECO:0000313" key="4">
    <source>
        <dbReference type="Proteomes" id="UP001201262"/>
    </source>
</evidence>
<keyword evidence="4" id="KW-1185">Reference proteome</keyword>
<evidence type="ECO:0000256" key="1">
    <source>
        <dbReference type="ARBA" id="ARBA00022741"/>
    </source>
</evidence>
<comment type="caution">
    <text evidence="3">The sequence shown here is derived from an EMBL/GenBank/DDBJ whole genome shotgun (WGS) entry which is preliminary data.</text>
</comment>
<dbReference type="CDD" id="cd10170">
    <property type="entry name" value="ASKHA_NBD_HSP70"/>
    <property type="match status" value="1"/>
</dbReference>
<dbReference type="RefSeq" id="XP_046078472.1">
    <property type="nucleotide sequence ID" value="XM_046213504.1"/>
</dbReference>
<dbReference type="Proteomes" id="UP001201262">
    <property type="component" value="Unassembled WGS sequence"/>
</dbReference>
<gene>
    <name evidence="3" type="ORF">BGW36DRAFT_354243</name>
</gene>
<name>A0AAD4Q6M0_9EURO</name>
<dbReference type="PANTHER" id="PTHR14187:SF81">
    <property type="entry name" value="HSP70 FAMILY PROTEIN (AFU_ORTHOLOGUE AFUA_4G14040)"/>
    <property type="match status" value="1"/>
</dbReference>
<dbReference type="EMBL" id="JAJTJA010000001">
    <property type="protein sequence ID" value="KAH8705851.1"/>
    <property type="molecule type" value="Genomic_DNA"/>
</dbReference>
<evidence type="ECO:0000256" key="2">
    <source>
        <dbReference type="ARBA" id="ARBA00022840"/>
    </source>
</evidence>
<dbReference type="AlphaFoldDB" id="A0AAD4Q6M0"/>
<keyword evidence="1" id="KW-0547">Nucleotide-binding</keyword>
<evidence type="ECO:0000313" key="3">
    <source>
        <dbReference type="EMBL" id="KAH8705851.1"/>
    </source>
</evidence>
<organism evidence="3 4">
    <name type="scientific">Talaromyces proteolyticus</name>
    <dbReference type="NCBI Taxonomy" id="1131652"/>
    <lineage>
        <taxon>Eukaryota</taxon>
        <taxon>Fungi</taxon>
        <taxon>Dikarya</taxon>
        <taxon>Ascomycota</taxon>
        <taxon>Pezizomycotina</taxon>
        <taxon>Eurotiomycetes</taxon>
        <taxon>Eurotiomycetidae</taxon>
        <taxon>Eurotiales</taxon>
        <taxon>Trichocomaceae</taxon>
        <taxon>Talaromyces</taxon>
        <taxon>Talaromyces sect. Bacilispori</taxon>
    </lineage>
</organism>
<accession>A0AAD4Q6M0</accession>
<dbReference type="InterPro" id="IPR043129">
    <property type="entry name" value="ATPase_NBD"/>
</dbReference>
<dbReference type="InterPro" id="IPR013126">
    <property type="entry name" value="Hsp_70_fam"/>
</dbReference>
<dbReference type="SUPFAM" id="SSF53067">
    <property type="entry name" value="Actin-like ATPase domain"/>
    <property type="match status" value="2"/>
</dbReference>
<dbReference type="PANTHER" id="PTHR14187">
    <property type="entry name" value="ALPHA KINASE/ELONGATION FACTOR 2 KINASE"/>
    <property type="match status" value="1"/>
</dbReference>
<dbReference type="Pfam" id="PF00012">
    <property type="entry name" value="HSP70"/>
    <property type="match status" value="1"/>
</dbReference>
<dbReference type="Gene3D" id="3.30.420.40">
    <property type="match status" value="2"/>
</dbReference>
<protein>
    <submittedName>
        <fullName evidence="3">Uncharacterized protein</fullName>
    </submittedName>
</protein>
<proteinExistence type="predicted"/>
<dbReference type="GO" id="GO:0005524">
    <property type="term" value="F:ATP binding"/>
    <property type="evidence" value="ECO:0007669"/>
    <property type="project" value="UniProtKB-KW"/>
</dbReference>
<dbReference type="GeneID" id="70243791"/>
<keyword evidence="2" id="KW-0067">ATP-binding</keyword>
<dbReference type="GO" id="GO:0140662">
    <property type="term" value="F:ATP-dependent protein folding chaperone"/>
    <property type="evidence" value="ECO:0007669"/>
    <property type="project" value="InterPro"/>
</dbReference>
<sequence>MSATEVCGDFLTKIYQYTFEYLKKRLGAPVVEMTSFEFWFTVPAIWSYAAKAATWEAARHAGFGSRICDTVNFIPEPEAAAGATLSWASLNNSIRPVQKGEILIICDCGGGTVDVITYIITDTGPFRFDELIAGAGGKCGSTFVDRNFHKWMSSRFGVAFDDVAAEKKGVGSRFMREFELHKHDFGHADNFLDIQFEVPLVMCNVKNGRNYDTEDCQVKLSAKDMQTFFEPAVNKIKQILKQQVDAVRHKHSDNILKIILVGGFGDSPYLNNELALWAKSQGNIELLCPENPQAAVVKGAALRGLQGIKSSKKRARAHYGIEMMREFREGIDPESLAAYDPWNINEKVCLNRAIWKIRKGDSIDEKSRISQCIEVTNSDDEDPSFSADLYCCKSDNPPEYTSDQGVDIVGTLHLDLSRSDLQHFKTKRIDGVKYWKIEYDLHIYPAPSDGLLHVRAVMNGGKEIGVTTIRYESDMEVPTLG</sequence>